<evidence type="ECO:0000256" key="1">
    <source>
        <dbReference type="ARBA" id="ARBA00007274"/>
    </source>
</evidence>
<dbReference type="InterPro" id="IPR001451">
    <property type="entry name" value="Hexapep"/>
</dbReference>
<dbReference type="AlphaFoldDB" id="A0A9D9NFY0"/>
<dbReference type="EMBL" id="JADIMB010000112">
    <property type="protein sequence ID" value="MBO8471650.1"/>
    <property type="molecule type" value="Genomic_DNA"/>
</dbReference>
<dbReference type="EC" id="2.3.1.117" evidence="3"/>
<comment type="caution">
    <text evidence="3">The sequence shown here is derived from an EMBL/GenBank/DDBJ whole genome shotgun (WGS) entry which is preliminary data.</text>
</comment>
<dbReference type="NCBIfam" id="NF008808">
    <property type="entry name" value="PRK11830.1"/>
    <property type="match status" value="1"/>
</dbReference>
<evidence type="ECO:0000313" key="4">
    <source>
        <dbReference type="Proteomes" id="UP000823603"/>
    </source>
</evidence>
<dbReference type="InterPro" id="IPR011004">
    <property type="entry name" value="Trimer_LpxA-like_sf"/>
</dbReference>
<comment type="similarity">
    <text evidence="1">Belongs to the transferase hexapeptide repeat family.</text>
</comment>
<dbReference type="CDD" id="cd03350">
    <property type="entry name" value="LbH_THP_succinylT"/>
    <property type="match status" value="1"/>
</dbReference>
<sequence>MNCACLSSLRQKRHTHSCRKQWLTWDCRGLQGQDTAAITDGEQDPKTFHAILSEGQGPQPEDLFTNQENDKMQTNTELQKFYEVCQALERGEIRVAEKKNGEWIVNTWIKEVILSGFRYGQMKDMSQGEFSFFDKDTIPARKMTLEDRVRIVPGGSAVRRGAYLAPSVIVMPPSYVNIGAYVDSDTMIDSHALVGSCAQVGKHVHLSAASQLGGVLEPVGALPVIIEDNVFIGGNCGIYEGTLVKENAVIGTGVIINSSTAIFDATTGRFIKADENGRMVVPEGAVVVAGSRPVSKGPGIEQGIHLYTPVIVKYRDSKTDSSVTLESVLRD</sequence>
<dbReference type="Pfam" id="PF14805">
    <property type="entry name" value="THDPS_N_2"/>
    <property type="match status" value="1"/>
</dbReference>
<proteinExistence type="inferred from homology"/>
<dbReference type="Gene3D" id="2.160.10.10">
    <property type="entry name" value="Hexapeptide repeat proteins"/>
    <property type="match status" value="1"/>
</dbReference>
<gene>
    <name evidence="3" type="ORF">IAB82_07660</name>
</gene>
<dbReference type="InterPro" id="IPR023180">
    <property type="entry name" value="THP_succinylTrfase_dom1"/>
</dbReference>
<dbReference type="InterPro" id="IPR037133">
    <property type="entry name" value="THP_succinylTrfase_N_sf"/>
</dbReference>
<accession>A0A9D9NFY0</accession>
<feature type="domain" description="Tetrahydrodipicolinate-N-succinyltransferase chain A" evidence="2">
    <location>
        <begin position="61"/>
        <end position="118"/>
    </location>
</feature>
<evidence type="ECO:0000259" key="2">
    <source>
        <dbReference type="Pfam" id="PF14805"/>
    </source>
</evidence>
<evidence type="ECO:0000313" key="3">
    <source>
        <dbReference type="EMBL" id="MBO8471650.1"/>
    </source>
</evidence>
<keyword evidence="3" id="KW-0808">Transferase</keyword>
<dbReference type="Pfam" id="PF14602">
    <property type="entry name" value="Hexapep_2"/>
    <property type="match status" value="1"/>
</dbReference>
<dbReference type="Gene3D" id="1.10.166.10">
    <property type="entry name" value="Tetrahydrodipicolinate-N-succinyltransferase, N-terminal domain"/>
    <property type="match status" value="1"/>
</dbReference>
<name>A0A9D9NFY0_9BACT</name>
<dbReference type="GO" id="GO:0008666">
    <property type="term" value="F:2,3,4,5-tetrahydropyridine-2,6-dicarboxylate N-succinyltransferase activity"/>
    <property type="evidence" value="ECO:0007669"/>
    <property type="project" value="UniProtKB-EC"/>
</dbReference>
<protein>
    <submittedName>
        <fullName evidence="3">2,3,4,5-tetrahydropyridine-2,6-dicarboxylate N-succinyltransferase</fullName>
        <ecNumber evidence="3">2.3.1.117</ecNumber>
    </submittedName>
</protein>
<reference evidence="3" key="1">
    <citation type="submission" date="2020-10" db="EMBL/GenBank/DDBJ databases">
        <authorList>
            <person name="Gilroy R."/>
        </authorList>
    </citation>
    <scope>NUCLEOTIDE SEQUENCE</scope>
    <source>
        <strain evidence="3">B2-22910</strain>
    </source>
</reference>
<dbReference type="SUPFAM" id="SSF51161">
    <property type="entry name" value="Trimeric LpxA-like enzymes"/>
    <property type="match status" value="1"/>
</dbReference>
<organism evidence="3 4">
    <name type="scientific">Candidatus Cryptobacteroides faecavium</name>
    <dbReference type="NCBI Taxonomy" id="2840762"/>
    <lineage>
        <taxon>Bacteria</taxon>
        <taxon>Pseudomonadati</taxon>
        <taxon>Bacteroidota</taxon>
        <taxon>Bacteroidia</taxon>
        <taxon>Bacteroidales</taxon>
        <taxon>Candidatus Cryptobacteroides</taxon>
    </lineage>
</organism>
<dbReference type="Proteomes" id="UP000823603">
    <property type="component" value="Unassembled WGS sequence"/>
</dbReference>
<keyword evidence="3" id="KW-0012">Acyltransferase</keyword>
<reference evidence="3" key="2">
    <citation type="journal article" date="2021" name="PeerJ">
        <title>Extensive microbial diversity within the chicken gut microbiome revealed by metagenomics and culture.</title>
        <authorList>
            <person name="Gilroy R."/>
            <person name="Ravi A."/>
            <person name="Getino M."/>
            <person name="Pursley I."/>
            <person name="Horton D.L."/>
            <person name="Alikhan N.F."/>
            <person name="Baker D."/>
            <person name="Gharbi K."/>
            <person name="Hall N."/>
            <person name="Watson M."/>
            <person name="Adriaenssens E.M."/>
            <person name="Foster-Nyarko E."/>
            <person name="Jarju S."/>
            <person name="Secka A."/>
            <person name="Antonio M."/>
            <person name="Oren A."/>
            <person name="Chaudhuri R.R."/>
            <person name="La Ragione R."/>
            <person name="Hildebrand F."/>
            <person name="Pallen M.J."/>
        </authorList>
    </citation>
    <scope>NUCLEOTIDE SEQUENCE</scope>
    <source>
        <strain evidence="3">B2-22910</strain>
    </source>
</reference>